<dbReference type="GO" id="GO:0006417">
    <property type="term" value="P:regulation of translation"/>
    <property type="evidence" value="ECO:0007669"/>
    <property type="project" value="TreeGrafter"/>
</dbReference>
<accession>A0A557QZZ8</accession>
<protein>
    <recommendedName>
        <fullName evidence="1">Anti-sigma K factor RskA C-terminal domain-containing protein</fullName>
    </recommendedName>
</protein>
<dbReference type="AlphaFoldDB" id="A0A557QZZ8"/>
<dbReference type="RefSeq" id="WP_144308026.1">
    <property type="nucleotide sequence ID" value="NZ_VMNK01000003.1"/>
</dbReference>
<dbReference type="EMBL" id="VMNK01000003">
    <property type="protein sequence ID" value="TVO58481.1"/>
    <property type="molecule type" value="Genomic_DNA"/>
</dbReference>
<keyword evidence="3" id="KW-1185">Reference proteome</keyword>
<dbReference type="OrthoDB" id="8617430at2"/>
<reference evidence="2 3" key="1">
    <citation type="submission" date="2019-07" db="EMBL/GenBank/DDBJ databases">
        <title>The pathways for chlorine oxyanion respiration interact through the shared metabolite chlorate.</title>
        <authorList>
            <person name="Barnum T.P."/>
            <person name="Cheng Y."/>
            <person name="Hill K.A."/>
            <person name="Lucas L.N."/>
            <person name="Carlson H.K."/>
            <person name="Coates J.D."/>
        </authorList>
    </citation>
    <scope>NUCLEOTIDE SEQUENCE [LARGE SCALE GENOMIC DNA]</scope>
    <source>
        <strain evidence="2 3">SFB-3</strain>
    </source>
</reference>
<proteinExistence type="predicted"/>
<dbReference type="InterPro" id="IPR051474">
    <property type="entry name" value="Anti-sigma-K/W_factor"/>
</dbReference>
<dbReference type="Proteomes" id="UP000319502">
    <property type="component" value="Unassembled WGS sequence"/>
</dbReference>
<dbReference type="PANTHER" id="PTHR37461">
    <property type="entry name" value="ANTI-SIGMA-K FACTOR RSKA"/>
    <property type="match status" value="1"/>
</dbReference>
<dbReference type="GO" id="GO:0016989">
    <property type="term" value="F:sigma factor antagonist activity"/>
    <property type="evidence" value="ECO:0007669"/>
    <property type="project" value="TreeGrafter"/>
</dbReference>
<comment type="caution">
    <text evidence="2">The sequence shown here is derived from an EMBL/GenBank/DDBJ whole genome shotgun (WGS) entry which is preliminary data.</text>
</comment>
<evidence type="ECO:0000259" key="1">
    <source>
        <dbReference type="Pfam" id="PF10099"/>
    </source>
</evidence>
<dbReference type="Pfam" id="PF10099">
    <property type="entry name" value="RskA_C"/>
    <property type="match status" value="1"/>
</dbReference>
<dbReference type="InterPro" id="IPR018764">
    <property type="entry name" value="RskA_C"/>
</dbReference>
<feature type="domain" description="Anti-sigma K factor RskA C-terminal" evidence="1">
    <location>
        <begin position="94"/>
        <end position="221"/>
    </location>
</feature>
<organism evidence="2 3">
    <name type="scientific">Denitromonas halophila</name>
    <dbReference type="NCBI Taxonomy" id="1629404"/>
    <lineage>
        <taxon>Bacteria</taxon>
        <taxon>Pseudomonadati</taxon>
        <taxon>Pseudomonadota</taxon>
        <taxon>Betaproteobacteria</taxon>
        <taxon>Rhodocyclales</taxon>
        <taxon>Zoogloeaceae</taxon>
        <taxon>Denitromonas</taxon>
    </lineage>
</organism>
<gene>
    <name evidence="2" type="ORF">FHP91_02090</name>
</gene>
<sequence length="230" mass="24514">MKLDQSPLLDALCGEYLLGTLRGAARARFERACAEEPRVALRLQHWQQVFTPQPSEAFRMQPAPRTWQRIAHDLDLRRYRQPWFARVGLWRGWALTATAALTVWLGASLVERAPVAPIMHPIATLASGEGAAPVVASLSDDGRWLQLAPSRPVLAASTQSYELWLLPPDGSAPVSVAVLGQLSAQVPVPAPLVGRLHAGARLAVSVEPAGGSPTGAPTGPVILVGAIDAV</sequence>
<evidence type="ECO:0000313" key="3">
    <source>
        <dbReference type="Proteomes" id="UP000319502"/>
    </source>
</evidence>
<name>A0A557QZZ8_9RHOO</name>
<evidence type="ECO:0000313" key="2">
    <source>
        <dbReference type="EMBL" id="TVO58481.1"/>
    </source>
</evidence>
<dbReference type="PANTHER" id="PTHR37461:SF1">
    <property type="entry name" value="ANTI-SIGMA-K FACTOR RSKA"/>
    <property type="match status" value="1"/>
</dbReference>
<dbReference type="GO" id="GO:0005886">
    <property type="term" value="C:plasma membrane"/>
    <property type="evidence" value="ECO:0007669"/>
    <property type="project" value="InterPro"/>
</dbReference>